<feature type="non-terminal residue" evidence="1">
    <location>
        <position position="1"/>
    </location>
</feature>
<evidence type="ECO:0000313" key="1">
    <source>
        <dbReference type="EMBL" id="KAK9234851.1"/>
    </source>
</evidence>
<dbReference type="EMBL" id="MU971445">
    <property type="protein sequence ID" value="KAK9234851.1"/>
    <property type="molecule type" value="Genomic_DNA"/>
</dbReference>
<protein>
    <submittedName>
        <fullName evidence="1">Uncharacterized protein</fullName>
    </submittedName>
</protein>
<sequence>NRVGTQYLSIIGSNENLHVRLEVGSQVEAQNLRTAISRQALELVYAEVNRTLKQRTSDGTKDDCSCAAWNRYLLPCRHRIQLGLSLDVTAIHPRWRVNPVLSTLNVALHNIDPDTLSFVLKDPSISLPRKGRPRGTRRLQTVGIH</sequence>
<proteinExistence type="predicted"/>
<accession>A0ACC3ST94</accession>
<evidence type="ECO:0000313" key="2">
    <source>
        <dbReference type="Proteomes" id="UP001433508"/>
    </source>
</evidence>
<keyword evidence="2" id="KW-1185">Reference proteome</keyword>
<reference evidence="2" key="1">
    <citation type="journal article" date="2024" name="Front. Bioeng. Biotechnol.">
        <title>Genome-scale model development and genomic sequencing of the oleaginous clade Lipomyces.</title>
        <authorList>
            <person name="Czajka J.J."/>
            <person name="Han Y."/>
            <person name="Kim J."/>
            <person name="Mondo S.J."/>
            <person name="Hofstad B.A."/>
            <person name="Robles A."/>
            <person name="Haridas S."/>
            <person name="Riley R."/>
            <person name="LaButti K."/>
            <person name="Pangilinan J."/>
            <person name="Andreopoulos W."/>
            <person name="Lipzen A."/>
            <person name="Yan J."/>
            <person name="Wang M."/>
            <person name="Ng V."/>
            <person name="Grigoriev I.V."/>
            <person name="Spatafora J.W."/>
            <person name="Magnuson J.K."/>
            <person name="Baker S.E."/>
            <person name="Pomraning K.R."/>
        </authorList>
    </citation>
    <scope>NUCLEOTIDE SEQUENCE [LARGE SCALE GENOMIC DNA]</scope>
    <source>
        <strain evidence="2">CBS 7786</strain>
    </source>
</reference>
<name>A0ACC3ST94_LIPKO</name>
<organism evidence="1 2">
    <name type="scientific">Lipomyces kononenkoae</name>
    <name type="common">Yeast</name>
    <dbReference type="NCBI Taxonomy" id="34357"/>
    <lineage>
        <taxon>Eukaryota</taxon>
        <taxon>Fungi</taxon>
        <taxon>Dikarya</taxon>
        <taxon>Ascomycota</taxon>
        <taxon>Saccharomycotina</taxon>
        <taxon>Lipomycetes</taxon>
        <taxon>Lipomycetales</taxon>
        <taxon>Lipomycetaceae</taxon>
        <taxon>Lipomyces</taxon>
    </lineage>
</organism>
<dbReference type="Proteomes" id="UP001433508">
    <property type="component" value="Unassembled WGS sequence"/>
</dbReference>
<comment type="caution">
    <text evidence="1">The sequence shown here is derived from an EMBL/GenBank/DDBJ whole genome shotgun (WGS) entry which is preliminary data.</text>
</comment>
<gene>
    <name evidence="1" type="ORF">V1525DRAFT_349429</name>
</gene>